<name>A0AA91F6H4_RHILI</name>
<feature type="region of interest" description="Disordered" evidence="1">
    <location>
        <begin position="26"/>
        <end position="52"/>
    </location>
</feature>
<evidence type="ECO:0000313" key="3">
    <source>
        <dbReference type="Proteomes" id="UP000093737"/>
    </source>
</evidence>
<evidence type="ECO:0000256" key="1">
    <source>
        <dbReference type="SAM" id="MobiDB-lite"/>
    </source>
</evidence>
<dbReference type="Proteomes" id="UP000093737">
    <property type="component" value="Unassembled WGS sequence"/>
</dbReference>
<comment type="caution">
    <text evidence="2">The sequence shown here is derived from an EMBL/GenBank/DDBJ whole genome shotgun (WGS) entry which is preliminary data.</text>
</comment>
<dbReference type="EMBL" id="LYTK01000010">
    <property type="protein sequence ID" value="OBQ67088.1"/>
    <property type="molecule type" value="Genomic_DNA"/>
</dbReference>
<feature type="compositionally biased region" description="Basic residues" evidence="1">
    <location>
        <begin position="41"/>
        <end position="51"/>
    </location>
</feature>
<dbReference type="AlphaFoldDB" id="A0AA91F6H4"/>
<gene>
    <name evidence="2" type="ORF">A8145_32530</name>
</gene>
<protein>
    <submittedName>
        <fullName evidence="2">Uncharacterized protein</fullName>
    </submittedName>
</protein>
<organism evidence="2 3">
    <name type="scientific">Rhizobium loti</name>
    <name type="common">Mesorhizobium loti</name>
    <dbReference type="NCBI Taxonomy" id="381"/>
    <lineage>
        <taxon>Bacteria</taxon>
        <taxon>Pseudomonadati</taxon>
        <taxon>Pseudomonadota</taxon>
        <taxon>Alphaproteobacteria</taxon>
        <taxon>Hyphomicrobiales</taxon>
        <taxon>Phyllobacteriaceae</taxon>
        <taxon>Mesorhizobium</taxon>
    </lineage>
</organism>
<reference evidence="2 3" key="1">
    <citation type="submission" date="2016-05" db="EMBL/GenBank/DDBJ databases">
        <authorList>
            <person name="Ramsay J.P."/>
        </authorList>
    </citation>
    <scope>NUCLEOTIDE SEQUENCE [LARGE SCALE GENOMIC DNA]</scope>
    <source>
        <strain evidence="2 3">NZP2042</strain>
    </source>
</reference>
<accession>A0AA91F6H4</accession>
<evidence type="ECO:0000313" key="2">
    <source>
        <dbReference type="EMBL" id="OBQ67088.1"/>
    </source>
</evidence>
<sequence>MMIECPRQRTSYAFVILGRSGAKRRADPRIHAVTSGEGSNRRRTASSRGRAKGAVFRTVAEHRGNGMDPRVCAASLRSLLRPRMTKKQVVVLRFAPAILSPAGRGEGER</sequence>
<proteinExistence type="predicted"/>